<accession>A0A0F7L7D4</accession>
<reference evidence="1" key="2">
    <citation type="submission" date="2015-03" db="EMBL/GenBank/DDBJ databases">
        <authorList>
            <person name="Chow C.-E.T."/>
            <person name="Winget D.M."/>
            <person name="White R.A.III."/>
            <person name="Hallam S.J."/>
            <person name="Suttle C.A."/>
        </authorList>
    </citation>
    <scope>NUCLEOTIDE SEQUENCE</scope>
    <source>
        <strain evidence="1">H4084988</strain>
    </source>
</reference>
<reference evidence="1" key="1">
    <citation type="journal article" date="2015" name="Front. Microbiol.">
        <title>Combining genomic sequencing methods to explore viral diversity and reveal potential virus-host interactions.</title>
        <authorList>
            <person name="Chow C.E."/>
            <person name="Winget D.M."/>
            <person name="White R.A.III."/>
            <person name="Hallam S.J."/>
            <person name="Suttle C.A."/>
        </authorList>
    </citation>
    <scope>NUCLEOTIDE SEQUENCE</scope>
    <source>
        <strain evidence="1">H4084988</strain>
    </source>
</reference>
<name>A0A0F7L7D4_9VIRU</name>
<protein>
    <submittedName>
        <fullName evidence="1">Uncharacterized protein</fullName>
    </submittedName>
</protein>
<evidence type="ECO:0000313" key="1">
    <source>
        <dbReference type="EMBL" id="AKH47463.1"/>
    </source>
</evidence>
<sequence>MGNQTRKFWQRWTFLDKKDVNGKKFEGYSKSYGERKQNNKFKRQASQFKNSTAPILTSDLMRDLAVKNVTSNGFQLGWTSEGAKIKWLADNGRVISEPGQLVPDEMDKITNRIVNKSIDKFLGPDETTTVKI</sequence>
<dbReference type="EMBL" id="KR029594">
    <property type="protein sequence ID" value="AKH47463.1"/>
    <property type="molecule type" value="Genomic_DNA"/>
</dbReference>
<organism evidence="1">
    <name type="scientific">uncultured marine virus</name>
    <dbReference type="NCBI Taxonomy" id="186617"/>
    <lineage>
        <taxon>Viruses</taxon>
        <taxon>environmental samples</taxon>
    </lineage>
</organism>
<proteinExistence type="predicted"/>